<comment type="caution">
    <text evidence="2">The sequence shown here is derived from an EMBL/GenBank/DDBJ whole genome shotgun (WGS) entry which is preliminary data.</text>
</comment>
<organism evidence="2">
    <name type="scientific">hydrocarbon metagenome</name>
    <dbReference type="NCBI Taxonomy" id="938273"/>
    <lineage>
        <taxon>unclassified sequences</taxon>
        <taxon>metagenomes</taxon>
        <taxon>ecological metagenomes</taxon>
    </lineage>
</organism>
<dbReference type="AlphaFoldDB" id="A0A0W8FEG7"/>
<protein>
    <submittedName>
        <fullName evidence="2">Uncharacterized protein</fullName>
    </submittedName>
</protein>
<name>A0A0W8FEG7_9ZZZZ</name>
<proteinExistence type="predicted"/>
<reference evidence="2" key="1">
    <citation type="journal article" date="2015" name="Proc. Natl. Acad. Sci. U.S.A.">
        <title>Networks of energetic and metabolic interactions define dynamics in microbial communities.</title>
        <authorList>
            <person name="Embree M."/>
            <person name="Liu J.K."/>
            <person name="Al-Bassam M.M."/>
            <person name="Zengler K."/>
        </authorList>
    </citation>
    <scope>NUCLEOTIDE SEQUENCE</scope>
</reference>
<feature type="region of interest" description="Disordered" evidence="1">
    <location>
        <begin position="22"/>
        <end position="41"/>
    </location>
</feature>
<gene>
    <name evidence="2" type="ORF">ASZ90_011291</name>
</gene>
<evidence type="ECO:0000256" key="1">
    <source>
        <dbReference type="SAM" id="MobiDB-lite"/>
    </source>
</evidence>
<sequence length="41" mass="4485">MPEEGGRDIRWLPGNRQCARQSSAGREYGCYPGTATQKGAE</sequence>
<accession>A0A0W8FEG7</accession>
<evidence type="ECO:0000313" key="2">
    <source>
        <dbReference type="EMBL" id="KUG19010.1"/>
    </source>
</evidence>
<dbReference type="EMBL" id="LNQE01001336">
    <property type="protein sequence ID" value="KUG19010.1"/>
    <property type="molecule type" value="Genomic_DNA"/>
</dbReference>